<comment type="caution">
    <text evidence="1">The sequence shown here is derived from an EMBL/GenBank/DDBJ whole genome shotgun (WGS) entry which is preliminary data.</text>
</comment>
<dbReference type="Proteomes" id="UP000038010">
    <property type="component" value="Unassembled WGS sequence"/>
</dbReference>
<gene>
    <name evidence="1" type="ORF">AB675_1203</name>
</gene>
<sequence>MSDAKVNLPVRTLSQQPETDHADLNLSINTDPYRLYPDLVETYTTAFYDHLDNIAPTSDHASFLPTREEFLPRAQLTTLQAIKQRILVFAVVAAGSNMVARGLVTPKPASEPEVYFTKSIEKAMRARQAADERAAAVEARRHSKAFRRVLEEALSKTKYPFDEITVQSRLVLRLMDEERSDGSGTDEGG</sequence>
<evidence type="ECO:0000313" key="1">
    <source>
        <dbReference type="EMBL" id="KPI38086.1"/>
    </source>
</evidence>
<protein>
    <submittedName>
        <fullName evidence="1">Uncharacterized protein</fullName>
    </submittedName>
</protein>
<dbReference type="VEuPathDB" id="FungiDB:AB675_1203"/>
<dbReference type="EMBL" id="LFJN01000020">
    <property type="protein sequence ID" value="KPI38086.1"/>
    <property type="molecule type" value="Genomic_DNA"/>
</dbReference>
<proteinExistence type="predicted"/>
<dbReference type="RefSeq" id="XP_017998049.1">
    <property type="nucleotide sequence ID" value="XM_018140938.1"/>
</dbReference>
<reference evidence="1 2" key="1">
    <citation type="submission" date="2015-06" db="EMBL/GenBank/DDBJ databases">
        <title>Draft genome of the ant-associated black yeast Phialophora attae CBS 131958.</title>
        <authorList>
            <person name="Moreno L.F."/>
            <person name="Stielow B.J."/>
            <person name="de Hoog S."/>
            <person name="Vicente V.A."/>
            <person name="Weiss V.A."/>
            <person name="de Vries M."/>
            <person name="Cruz L.M."/>
            <person name="Souza E.M."/>
        </authorList>
    </citation>
    <scope>NUCLEOTIDE SEQUENCE [LARGE SCALE GENOMIC DNA]</scope>
    <source>
        <strain evidence="1 2">CBS 131958</strain>
    </source>
</reference>
<accession>A0A0N1NXF1</accession>
<keyword evidence="2" id="KW-1185">Reference proteome</keyword>
<evidence type="ECO:0000313" key="2">
    <source>
        <dbReference type="Proteomes" id="UP000038010"/>
    </source>
</evidence>
<organism evidence="1 2">
    <name type="scientific">Cyphellophora attinorum</name>
    <dbReference type="NCBI Taxonomy" id="1664694"/>
    <lineage>
        <taxon>Eukaryota</taxon>
        <taxon>Fungi</taxon>
        <taxon>Dikarya</taxon>
        <taxon>Ascomycota</taxon>
        <taxon>Pezizomycotina</taxon>
        <taxon>Eurotiomycetes</taxon>
        <taxon>Chaetothyriomycetidae</taxon>
        <taxon>Chaetothyriales</taxon>
        <taxon>Cyphellophoraceae</taxon>
        <taxon>Cyphellophora</taxon>
    </lineage>
</organism>
<dbReference type="AlphaFoldDB" id="A0A0N1NXF1"/>
<name>A0A0N1NXF1_9EURO</name>
<dbReference type="GeneID" id="28732808"/>